<dbReference type="Gene3D" id="2.130.10.10">
    <property type="entry name" value="YVTN repeat-like/Quinoprotein amine dehydrogenase"/>
    <property type="match status" value="1"/>
</dbReference>
<dbReference type="GeneID" id="34615643"/>
<dbReference type="AlphaFoldDB" id="A0A1L9SL83"/>
<dbReference type="EMBL" id="KV878340">
    <property type="protein sequence ID" value="OJJ47883.1"/>
    <property type="molecule type" value="Genomic_DNA"/>
</dbReference>
<protein>
    <submittedName>
        <fullName evidence="1">Uncharacterized protein</fullName>
    </submittedName>
</protein>
<name>A0A1L9SL83_9EURO</name>
<accession>A0A1L9SL83</accession>
<dbReference type="SUPFAM" id="SSF50978">
    <property type="entry name" value="WD40 repeat-like"/>
    <property type="match status" value="1"/>
</dbReference>
<reference evidence="2" key="1">
    <citation type="journal article" date="2017" name="Genome Biol.">
        <title>Comparative genomics reveals high biological diversity and specific adaptations in the industrially and medically important fungal genus Aspergillus.</title>
        <authorList>
            <person name="de Vries R.P."/>
            <person name="Riley R."/>
            <person name="Wiebenga A."/>
            <person name="Aguilar-Osorio G."/>
            <person name="Amillis S."/>
            <person name="Uchima C.A."/>
            <person name="Anderluh G."/>
            <person name="Asadollahi M."/>
            <person name="Askin M."/>
            <person name="Barry K."/>
            <person name="Battaglia E."/>
            <person name="Bayram O."/>
            <person name="Benocci T."/>
            <person name="Braus-Stromeyer S.A."/>
            <person name="Caldana C."/>
            <person name="Canovas D."/>
            <person name="Cerqueira G.C."/>
            <person name="Chen F."/>
            <person name="Chen W."/>
            <person name="Choi C."/>
            <person name="Clum A."/>
            <person name="Dos Santos R.A."/>
            <person name="Damasio A.R."/>
            <person name="Diallinas G."/>
            <person name="Emri T."/>
            <person name="Fekete E."/>
            <person name="Flipphi M."/>
            <person name="Freyberg S."/>
            <person name="Gallo A."/>
            <person name="Gournas C."/>
            <person name="Habgood R."/>
            <person name="Hainaut M."/>
            <person name="Harispe M.L."/>
            <person name="Henrissat B."/>
            <person name="Hilden K.S."/>
            <person name="Hope R."/>
            <person name="Hossain A."/>
            <person name="Karabika E."/>
            <person name="Karaffa L."/>
            <person name="Karanyi Z."/>
            <person name="Krasevec N."/>
            <person name="Kuo A."/>
            <person name="Kusch H."/>
            <person name="LaButti K."/>
            <person name="Lagendijk E.L."/>
            <person name="Lapidus A."/>
            <person name="Levasseur A."/>
            <person name="Lindquist E."/>
            <person name="Lipzen A."/>
            <person name="Logrieco A.F."/>
            <person name="MacCabe A."/>
            <person name="Maekelae M.R."/>
            <person name="Malavazi I."/>
            <person name="Melin P."/>
            <person name="Meyer V."/>
            <person name="Mielnichuk N."/>
            <person name="Miskei M."/>
            <person name="Molnar A.P."/>
            <person name="Mule G."/>
            <person name="Ngan C.Y."/>
            <person name="Orejas M."/>
            <person name="Orosz E."/>
            <person name="Ouedraogo J.P."/>
            <person name="Overkamp K.M."/>
            <person name="Park H.-S."/>
            <person name="Perrone G."/>
            <person name="Piumi F."/>
            <person name="Punt P.J."/>
            <person name="Ram A.F."/>
            <person name="Ramon A."/>
            <person name="Rauscher S."/>
            <person name="Record E."/>
            <person name="Riano-Pachon D.M."/>
            <person name="Robert V."/>
            <person name="Roehrig J."/>
            <person name="Ruller R."/>
            <person name="Salamov A."/>
            <person name="Salih N.S."/>
            <person name="Samson R.A."/>
            <person name="Sandor E."/>
            <person name="Sanguinetti M."/>
            <person name="Schuetze T."/>
            <person name="Sepcic K."/>
            <person name="Shelest E."/>
            <person name="Sherlock G."/>
            <person name="Sophianopoulou V."/>
            <person name="Squina F.M."/>
            <person name="Sun H."/>
            <person name="Susca A."/>
            <person name="Todd R.B."/>
            <person name="Tsang A."/>
            <person name="Unkles S.E."/>
            <person name="van de Wiele N."/>
            <person name="van Rossen-Uffink D."/>
            <person name="Oliveira J.V."/>
            <person name="Vesth T.C."/>
            <person name="Visser J."/>
            <person name="Yu J.-H."/>
            <person name="Zhou M."/>
            <person name="Andersen M.R."/>
            <person name="Archer D.B."/>
            <person name="Baker S.E."/>
            <person name="Benoit I."/>
            <person name="Brakhage A.A."/>
            <person name="Braus G.H."/>
            <person name="Fischer R."/>
            <person name="Frisvad J.C."/>
            <person name="Goldman G.H."/>
            <person name="Houbraken J."/>
            <person name="Oakley B."/>
            <person name="Pocsi I."/>
            <person name="Scazzocchio C."/>
            <person name="Seiboth B."/>
            <person name="vanKuyk P.A."/>
            <person name="Wortman J."/>
            <person name="Dyer P.S."/>
            <person name="Grigoriev I.V."/>
        </authorList>
    </citation>
    <scope>NUCLEOTIDE SEQUENCE [LARGE SCALE GENOMIC DNA]</scope>
    <source>
        <strain evidence="2">CBS 506.65</strain>
    </source>
</reference>
<evidence type="ECO:0000313" key="1">
    <source>
        <dbReference type="EMBL" id="OJJ47883.1"/>
    </source>
</evidence>
<sequence length="495" mass="54374">MASSTPRSEPLASTLVARFLRANNYTETLDAFIHEAGLPVDAGQAGRHEWTIEQLLEEKQAYDQSLKFERHGDGHEEKDIWTVPAPAQPSIVETRSNLLASSVDSWQGPMTEQDSSQTRPSYIVATGADRQVHLVRTRPEHDIATSLAGLSDSPILSYVSTQDGAYMFMTSMSGHLLLLHGSEVVDRRKEHTKYAVQVVAYEDHSTGKLWVATAGWDMKIFVYSITLAPGGCPLTTIGEPVGRIDLLSNPESMLFLRHPDTGDLVLLASRRDSTYLFYYQVGQAPVPSPERASEDDGTVGSAPYECRLLGKQNLAPHSTAWVAFSPACLAVSPHDPSLLAVATSTLPHMKLIIVRLLFPPIKRLDDGSVESFAERERSMAAPETQAAQALAALSLQNREDAAIVIQTNTFAPQTAYSTPQVVWRPDGSGIWVNGDDGVVRGIEAKTGKVVAILKEGHEPGSKVRTIWAGWVKDEKEQRQEWLISGGFDKRLVIWK</sequence>
<dbReference type="STRING" id="1073090.A0A1L9SL83"/>
<dbReference type="OrthoDB" id="1932312at2759"/>
<dbReference type="Proteomes" id="UP000184188">
    <property type="component" value="Unassembled WGS sequence"/>
</dbReference>
<dbReference type="RefSeq" id="XP_022582393.1">
    <property type="nucleotide sequence ID" value="XM_022729179.1"/>
</dbReference>
<proteinExistence type="predicted"/>
<keyword evidence="2" id="KW-1185">Reference proteome</keyword>
<gene>
    <name evidence="1" type="ORF">ASPZODRAFT_63761</name>
</gene>
<dbReference type="InterPro" id="IPR006594">
    <property type="entry name" value="LisH"/>
</dbReference>
<organism evidence="1 2">
    <name type="scientific">Penicilliopsis zonata CBS 506.65</name>
    <dbReference type="NCBI Taxonomy" id="1073090"/>
    <lineage>
        <taxon>Eukaryota</taxon>
        <taxon>Fungi</taxon>
        <taxon>Dikarya</taxon>
        <taxon>Ascomycota</taxon>
        <taxon>Pezizomycotina</taxon>
        <taxon>Eurotiomycetes</taxon>
        <taxon>Eurotiomycetidae</taxon>
        <taxon>Eurotiales</taxon>
        <taxon>Aspergillaceae</taxon>
        <taxon>Penicilliopsis</taxon>
    </lineage>
</organism>
<dbReference type="InterPro" id="IPR015943">
    <property type="entry name" value="WD40/YVTN_repeat-like_dom_sf"/>
</dbReference>
<dbReference type="PROSITE" id="PS50896">
    <property type="entry name" value="LISH"/>
    <property type="match status" value="1"/>
</dbReference>
<dbReference type="InterPro" id="IPR036322">
    <property type="entry name" value="WD40_repeat_dom_sf"/>
</dbReference>
<dbReference type="VEuPathDB" id="FungiDB:ASPZODRAFT_63761"/>
<evidence type="ECO:0000313" key="2">
    <source>
        <dbReference type="Proteomes" id="UP000184188"/>
    </source>
</evidence>